<reference evidence="1" key="1">
    <citation type="journal article" date="2015" name="Nature">
        <title>Complex archaea that bridge the gap between prokaryotes and eukaryotes.</title>
        <authorList>
            <person name="Spang A."/>
            <person name="Saw J.H."/>
            <person name="Jorgensen S.L."/>
            <person name="Zaremba-Niedzwiedzka K."/>
            <person name="Martijn J."/>
            <person name="Lind A.E."/>
            <person name="van Eijk R."/>
            <person name="Schleper C."/>
            <person name="Guy L."/>
            <person name="Ettema T.J."/>
        </authorList>
    </citation>
    <scope>NUCLEOTIDE SEQUENCE</scope>
</reference>
<protein>
    <recommendedName>
        <fullName evidence="2">Large polyvalent protein associated domain-containing protein</fullName>
    </recommendedName>
</protein>
<comment type="caution">
    <text evidence="1">The sequence shown here is derived from an EMBL/GenBank/DDBJ whole genome shotgun (WGS) entry which is preliminary data.</text>
</comment>
<accession>A0A0F9JAM5</accession>
<organism evidence="1">
    <name type="scientific">marine sediment metagenome</name>
    <dbReference type="NCBI Taxonomy" id="412755"/>
    <lineage>
        <taxon>unclassified sequences</taxon>
        <taxon>metagenomes</taxon>
        <taxon>ecological metagenomes</taxon>
    </lineage>
</organism>
<evidence type="ECO:0000313" key="1">
    <source>
        <dbReference type="EMBL" id="KKM66829.1"/>
    </source>
</evidence>
<gene>
    <name evidence="1" type="ORF">LCGC14_1477240</name>
</gene>
<dbReference type="EMBL" id="LAZR01010458">
    <property type="protein sequence ID" value="KKM66829.1"/>
    <property type="molecule type" value="Genomic_DNA"/>
</dbReference>
<evidence type="ECO:0008006" key="2">
    <source>
        <dbReference type="Google" id="ProtNLM"/>
    </source>
</evidence>
<name>A0A0F9JAM5_9ZZZZ</name>
<dbReference type="AlphaFoldDB" id="A0A0F9JAM5"/>
<feature type="non-terminal residue" evidence="1">
    <location>
        <position position="1"/>
    </location>
</feature>
<proteinExistence type="predicted"/>
<sequence>TLSHTKYRKQAVELYADAISVLFNTPGTLERMAPNFYREFFENLDKKPEVRKAFFDLQEILAEGEDVVLSKREVAIRDMFKKGEDLYRVKEAERESRQRSIWFKLRYEMIDQNQAIIDLVEKTKKEGRNINEDENPLYYLEERNYLGGEIKNFIETKIDPIYKNLKKNELSWEDFGVVMFLNRVITERGDLANPLGHTPESAKKQLADMKNKMGDEVFGIIDENVVKFRDAIKEIMQEGYNAGLYKPELYQQMIDNPAYATFQVLDHLQENIPASIRHQVGTLKEISNPATATLIKTVSTIRSIERNKVNTKTKSFLEQFHPDEIKPAKKVFTGKTHLPVESKESNEKLVIYMDQGKVEGIYVDPYIAKSLRRNTTAYNNGIIDALRLMNGKVFRPLFITFNLGFQAFNLMRDFVRVYKNVPDMSLLNLVKLYGESYKHAKARAFGMSDELIAEMEKSRMLGITYNDIVRGRTTVDDKIDKMMLQYGVLKPKPSSKNPAMRFILPILDFIERTGNLVETLPKVAGYKHFNGKLPPKEMASFIRTRVGSPDFLRRGAGYGWYNEVFLFSNAIKEGIRADYVGAVSDPKTRSGFWWKTAKISFVPKMLMFAALLGLFGDDLKEMMEDVSEYDKTNYTIIPLGIDASGKTIYLRIPQDETGRLLGGLLWKGLNLPKNGVHPKDFAQILSYTGGQLPSITPVIDAVFSVSQFLAGQNPYDFFRGRNVLKDDEFKAGGKYALIPYLKWQFQQLGGGTFMRFEIHEQTPTEKSLLQIGLNAPLVSNVVGRFIKVSDYGSTEKAREITDIIESERAANRIEETRVINKYIKKFQKTGSKQEDIQPMANEATKEAFKGQIKTKGEVRYFQKKFKVAILRGQSDPKINSLIYAKSVDSQIALLVEYKKNMNKDEFNELFKFIQDQNIISQNTARKFYGQTK</sequence>